<accession>B8IVC8</accession>
<keyword evidence="2" id="KW-1185">Reference proteome</keyword>
<protein>
    <submittedName>
        <fullName evidence="1">Uncharacterized protein</fullName>
    </submittedName>
</protein>
<gene>
    <name evidence="1" type="ordered locus">Mnod_6163</name>
</gene>
<dbReference type="HOGENOM" id="CLU_2106084_0_0_5"/>
<dbReference type="STRING" id="460265.Mnod_6163"/>
<dbReference type="AlphaFoldDB" id="B8IVC8"/>
<name>B8IVC8_METNO</name>
<reference evidence="1 2" key="1">
    <citation type="submission" date="2009-01" db="EMBL/GenBank/DDBJ databases">
        <title>Complete sequence of chromosome of Methylobacterium nodulans ORS 2060.</title>
        <authorList>
            <consortium name="US DOE Joint Genome Institute"/>
            <person name="Lucas S."/>
            <person name="Copeland A."/>
            <person name="Lapidus A."/>
            <person name="Glavina del Rio T."/>
            <person name="Dalin E."/>
            <person name="Tice H."/>
            <person name="Bruce D."/>
            <person name="Goodwin L."/>
            <person name="Pitluck S."/>
            <person name="Sims D."/>
            <person name="Brettin T."/>
            <person name="Detter J.C."/>
            <person name="Han C."/>
            <person name="Larimer F."/>
            <person name="Land M."/>
            <person name="Hauser L."/>
            <person name="Kyrpides N."/>
            <person name="Ivanova N."/>
            <person name="Marx C.J."/>
            <person name="Richardson P."/>
        </authorList>
    </citation>
    <scope>NUCLEOTIDE SEQUENCE [LARGE SCALE GENOMIC DNA]</scope>
    <source>
        <strain evidence="2">LMG 21967 / CNCM I-2342 / ORS 2060</strain>
    </source>
</reference>
<proteinExistence type="predicted"/>
<dbReference type="EMBL" id="CP001349">
    <property type="protein sequence ID" value="ACL60979.1"/>
    <property type="molecule type" value="Genomic_DNA"/>
</dbReference>
<dbReference type="RefSeq" id="WP_015932563.1">
    <property type="nucleotide sequence ID" value="NC_011894.1"/>
</dbReference>
<evidence type="ECO:0000313" key="2">
    <source>
        <dbReference type="Proteomes" id="UP000008207"/>
    </source>
</evidence>
<dbReference type="Proteomes" id="UP000008207">
    <property type="component" value="Chromosome"/>
</dbReference>
<evidence type="ECO:0000313" key="1">
    <source>
        <dbReference type="EMBL" id="ACL60979.1"/>
    </source>
</evidence>
<organism evidence="1 2">
    <name type="scientific">Methylobacterium nodulans (strain LMG 21967 / CNCM I-2342 / ORS 2060)</name>
    <dbReference type="NCBI Taxonomy" id="460265"/>
    <lineage>
        <taxon>Bacteria</taxon>
        <taxon>Pseudomonadati</taxon>
        <taxon>Pseudomonadota</taxon>
        <taxon>Alphaproteobacteria</taxon>
        <taxon>Hyphomicrobiales</taxon>
        <taxon>Methylobacteriaceae</taxon>
        <taxon>Methylobacterium</taxon>
    </lineage>
</organism>
<dbReference type="KEGG" id="mno:Mnod_6163"/>
<sequence>MPASKRNSLKPGAALECRPRYNLFRRRSAPDLCFAVLECYPVPVFIAGSDWELAGAFDESSLRRTGFDAKAADLGMNMNGFYVFQLAKALPGRRPQRRAIGARDWAGADRPHVYA</sequence>
<dbReference type="OrthoDB" id="7997982at2"/>